<keyword evidence="1" id="KW-1133">Transmembrane helix</keyword>
<dbReference type="Proteomes" id="UP000190229">
    <property type="component" value="Unassembled WGS sequence"/>
</dbReference>
<evidence type="ECO:0000313" key="5">
    <source>
        <dbReference type="Proteomes" id="UP000190229"/>
    </source>
</evidence>
<organism evidence="3 5">
    <name type="scientific">Ferroacidibacillus organovorans</name>
    <dbReference type="NCBI Taxonomy" id="1765683"/>
    <lineage>
        <taxon>Bacteria</taxon>
        <taxon>Bacillati</taxon>
        <taxon>Bacillota</taxon>
        <taxon>Bacilli</taxon>
        <taxon>Bacillales</taxon>
        <taxon>Alicyclobacillaceae</taxon>
        <taxon>Ferroacidibacillus</taxon>
    </lineage>
</organism>
<dbReference type="PANTHER" id="PTHR35337:SF1">
    <property type="entry name" value="SLR1478 PROTEIN"/>
    <property type="match status" value="1"/>
</dbReference>
<name>A0A1V4EVP9_9BACL</name>
<dbReference type="Proteomes" id="UP000077421">
    <property type="component" value="Unassembled WGS sequence"/>
</dbReference>
<dbReference type="PANTHER" id="PTHR35337">
    <property type="entry name" value="SLR1478 PROTEIN"/>
    <property type="match status" value="1"/>
</dbReference>
<evidence type="ECO:0000313" key="3">
    <source>
        <dbReference type="EMBL" id="OPG17017.1"/>
    </source>
</evidence>
<dbReference type="OrthoDB" id="161024at2"/>
<gene>
    <name evidence="2" type="ORF">AYW79_03535</name>
    <name evidence="3" type="ORF">B2M26_03705</name>
</gene>
<feature type="transmembrane region" description="Helical" evidence="1">
    <location>
        <begin position="69"/>
        <end position="96"/>
    </location>
</feature>
<dbReference type="RefSeq" id="WP_067561662.1">
    <property type="nucleotide sequence ID" value="NZ_LSUQ01000006.1"/>
</dbReference>
<sequence length="193" mass="20743">MVKRYRSYFIVALILFLIGAWLGGAQASSLSAVLTPMMHGLKQEAVTLKHESVLATALALFYNNLRVSLIMMAGGLVLGILPFLVVIANGALVGYVLATLTAKIHISLWLAILTGILPHGIFEIPAYLLASAYGMRIGATEFRAIARAGKPGMWAYLRKDLWTIVLIVAVLLLVAAFIESSITPILLRLAIGG</sequence>
<protein>
    <recommendedName>
        <fullName evidence="6">Stage II sporulation protein M</fullName>
    </recommendedName>
</protein>
<dbReference type="EMBL" id="MWPS01000009">
    <property type="protein sequence ID" value="OPG17017.1"/>
    <property type="molecule type" value="Genomic_DNA"/>
</dbReference>
<reference evidence="2 4" key="1">
    <citation type="submission" date="2016-02" db="EMBL/GenBank/DDBJ databases">
        <title>Draft genome sequence of Acidibacillus ferrooxidans SLC66.</title>
        <authorList>
            <person name="Oliveira G."/>
            <person name="Nancucheo I."/>
            <person name="Dall'Agnol H."/>
            <person name="Johnson B."/>
            <person name="Oliveira R."/>
            <person name="Nunes G.L."/>
            <person name="Tzotzos G."/>
            <person name="Orellana S.C."/>
            <person name="Salim A.C."/>
            <person name="Araujo F.M."/>
        </authorList>
    </citation>
    <scope>NUCLEOTIDE SEQUENCE [LARGE SCALE GENOMIC DNA]</scope>
    <source>
        <strain evidence="2 4">SLC66</strain>
    </source>
</reference>
<keyword evidence="5" id="KW-1185">Reference proteome</keyword>
<evidence type="ECO:0000313" key="2">
    <source>
        <dbReference type="EMBL" id="OAG94839.1"/>
    </source>
</evidence>
<dbReference type="AlphaFoldDB" id="A0A1V4EVP9"/>
<dbReference type="InterPro" id="IPR002798">
    <property type="entry name" value="SpoIIM-like"/>
</dbReference>
<keyword evidence="1" id="KW-0812">Transmembrane</keyword>
<feature type="transmembrane region" description="Helical" evidence="1">
    <location>
        <begin position="108"/>
        <end position="130"/>
    </location>
</feature>
<evidence type="ECO:0000313" key="4">
    <source>
        <dbReference type="Proteomes" id="UP000077421"/>
    </source>
</evidence>
<keyword evidence="1" id="KW-0472">Membrane</keyword>
<proteinExistence type="predicted"/>
<dbReference type="Pfam" id="PF01944">
    <property type="entry name" value="SpoIIM"/>
    <property type="match status" value="1"/>
</dbReference>
<dbReference type="EMBL" id="LSUQ01000006">
    <property type="protein sequence ID" value="OAG94839.1"/>
    <property type="molecule type" value="Genomic_DNA"/>
</dbReference>
<accession>A0A1V4EVP9</accession>
<reference evidence="3 5" key="2">
    <citation type="submission" date="2017-02" db="EMBL/GenBank/DDBJ databases">
        <title>Draft genome of Acidibacillus ferrooxidans Huett2.</title>
        <authorList>
            <person name="Schopf S."/>
        </authorList>
    </citation>
    <scope>NUCLEOTIDE SEQUENCE [LARGE SCALE GENOMIC DNA]</scope>
    <source>
        <strain evidence="3 5">Huett2</strain>
    </source>
</reference>
<feature type="transmembrane region" description="Helical" evidence="1">
    <location>
        <begin position="161"/>
        <end position="178"/>
    </location>
</feature>
<evidence type="ECO:0008006" key="6">
    <source>
        <dbReference type="Google" id="ProtNLM"/>
    </source>
</evidence>
<comment type="caution">
    <text evidence="3">The sequence shown here is derived from an EMBL/GenBank/DDBJ whole genome shotgun (WGS) entry which is preliminary data.</text>
</comment>
<evidence type="ECO:0000256" key="1">
    <source>
        <dbReference type="SAM" id="Phobius"/>
    </source>
</evidence>